<gene>
    <name evidence="8" type="primary">nhaA</name>
    <name evidence="8" type="ORF">AK812_SmicGene41133</name>
</gene>
<feature type="transmembrane region" description="Helical" evidence="7">
    <location>
        <begin position="514"/>
        <end position="537"/>
    </location>
</feature>
<feature type="transmembrane region" description="Helical" evidence="7">
    <location>
        <begin position="382"/>
        <end position="400"/>
    </location>
</feature>
<evidence type="ECO:0000313" key="9">
    <source>
        <dbReference type="Proteomes" id="UP000186817"/>
    </source>
</evidence>
<feature type="region of interest" description="Disordered" evidence="6">
    <location>
        <begin position="673"/>
        <end position="701"/>
    </location>
</feature>
<feature type="transmembrane region" description="Helical" evidence="7">
    <location>
        <begin position="357"/>
        <end position="375"/>
    </location>
</feature>
<keyword evidence="5 7" id="KW-0472">Membrane</keyword>
<protein>
    <submittedName>
        <fullName evidence="8">Na(+)/H(+) antiporter NhaA</fullName>
    </submittedName>
</protein>
<dbReference type="PANTHER" id="PTHR30341">
    <property type="entry name" value="SODIUM ION/PROTON ANTIPORTER NHAA-RELATED"/>
    <property type="match status" value="1"/>
</dbReference>
<dbReference type="OrthoDB" id="416108at2759"/>
<dbReference type="GO" id="GO:0006885">
    <property type="term" value="P:regulation of pH"/>
    <property type="evidence" value="ECO:0007669"/>
    <property type="project" value="InterPro"/>
</dbReference>
<reference evidence="8 9" key="1">
    <citation type="submission" date="2016-02" db="EMBL/GenBank/DDBJ databases">
        <title>Genome analysis of coral dinoflagellate symbionts highlights evolutionary adaptations to a symbiotic lifestyle.</title>
        <authorList>
            <person name="Aranda M."/>
            <person name="Li Y."/>
            <person name="Liew Y.J."/>
            <person name="Baumgarten S."/>
            <person name="Simakov O."/>
            <person name="Wilson M."/>
            <person name="Piel J."/>
            <person name="Ashoor H."/>
            <person name="Bougouffa S."/>
            <person name="Bajic V.B."/>
            <person name="Ryu T."/>
            <person name="Ravasi T."/>
            <person name="Bayer T."/>
            <person name="Micklem G."/>
            <person name="Kim H."/>
            <person name="Bhak J."/>
            <person name="Lajeunesse T.C."/>
            <person name="Voolstra C.R."/>
        </authorList>
    </citation>
    <scope>NUCLEOTIDE SEQUENCE [LARGE SCALE GENOMIC DNA]</scope>
    <source>
        <strain evidence="8 9">CCMP2467</strain>
    </source>
</reference>
<evidence type="ECO:0000256" key="3">
    <source>
        <dbReference type="ARBA" id="ARBA00022692"/>
    </source>
</evidence>
<feature type="compositionally biased region" description="Basic and acidic residues" evidence="6">
    <location>
        <begin position="608"/>
        <end position="629"/>
    </location>
</feature>
<sequence length="701" mass="74537">MALPGAVDVEEDILDARVCQSDKDDGKSHKAGRALAGLQEYGHDAMFTSEVSVEVVGGHGRRRNRKPSVGNKELALHSLGGASKRTSSKEVIARTNTRADILIKTGCVDSDSEGDHSPTSQPQQPSQCRVKVDFVVGLLQKYSLPLVSGVLLALIWSNVDETSYRELIHWMPVPGFALGGHNIDLHFVVNDIFMCFFFGLAIKEVTEALLPGGSLSPISRAFNPLLATFGGVVGPAVFYLLFAAVFHATGALDQPMCLPDDYESHAPENGHRRLAGGGSAIPATAYDAKCSLTAVFKGWGIPTATDISLAWMFALLIFGPGHAAINFLLLLAILDDALGMIIIAAFYPDPDAPVEPIWLLLVLGAMLVAFVLRKAMVSRWQFYILLAAPVSWIGLFKAHVHPALSLVFVVPFMPATHAIEATGPHDLGRVSQSITDKGDKDEISRKRSSVSLAVRDAYVVASRSLKNIFGREEMAPLHVFEHTMKVPVDFGMFFFGLANAGVKLGSIGGITGCVGLSLVVGKTVGIAVMSAIGPLIGAPLPKGLGMADLVATAALGGVGLTVALFVANEAFVEPEMQGQAKMGAVLSTGCGALAWLIKTAFGGIPKPAKPEQEEDHKDRSEREEKKMHIHEDEVGIFCKSMEVGKILSDNSQNSNAHGTSFDETDVCLASATSSRSLAMPGPGQNARGTGTMPSMYSVKTT</sequence>
<evidence type="ECO:0000256" key="1">
    <source>
        <dbReference type="ARBA" id="ARBA00004429"/>
    </source>
</evidence>
<organism evidence="8 9">
    <name type="scientific">Symbiodinium microadriaticum</name>
    <name type="common">Dinoflagellate</name>
    <name type="synonym">Zooxanthella microadriatica</name>
    <dbReference type="NCBI Taxonomy" id="2951"/>
    <lineage>
        <taxon>Eukaryota</taxon>
        <taxon>Sar</taxon>
        <taxon>Alveolata</taxon>
        <taxon>Dinophyceae</taxon>
        <taxon>Suessiales</taxon>
        <taxon>Symbiodiniaceae</taxon>
        <taxon>Symbiodinium</taxon>
    </lineage>
</organism>
<dbReference type="PANTHER" id="PTHR30341:SF0">
    <property type="entry name" value="NA(+)_H(+) ANTIPORTER NHAA"/>
    <property type="match status" value="1"/>
</dbReference>
<accession>A0A1Q9C716</accession>
<evidence type="ECO:0000256" key="6">
    <source>
        <dbReference type="SAM" id="MobiDB-lite"/>
    </source>
</evidence>
<dbReference type="Pfam" id="PF06965">
    <property type="entry name" value="Na_H_antiport_1"/>
    <property type="match status" value="2"/>
</dbReference>
<feature type="compositionally biased region" description="Polar residues" evidence="6">
    <location>
        <begin position="686"/>
        <end position="701"/>
    </location>
</feature>
<evidence type="ECO:0000256" key="5">
    <source>
        <dbReference type="ARBA" id="ARBA00023136"/>
    </source>
</evidence>
<keyword evidence="9" id="KW-1185">Reference proteome</keyword>
<dbReference type="InterPro" id="IPR004670">
    <property type="entry name" value="NhaA"/>
</dbReference>
<dbReference type="Gene3D" id="1.20.1530.10">
    <property type="entry name" value="Na+/H+ antiporter like domain"/>
    <property type="match status" value="1"/>
</dbReference>
<feature type="transmembrane region" description="Helical" evidence="7">
    <location>
        <begin position="225"/>
        <end position="246"/>
    </location>
</feature>
<dbReference type="EMBL" id="LSRX01001580">
    <property type="protein sequence ID" value="OLP78667.1"/>
    <property type="molecule type" value="Genomic_DNA"/>
</dbReference>
<proteinExistence type="predicted"/>
<keyword evidence="2" id="KW-1003">Cell membrane</keyword>
<keyword evidence="3 7" id="KW-0812">Transmembrane</keyword>
<evidence type="ECO:0000256" key="4">
    <source>
        <dbReference type="ARBA" id="ARBA00022989"/>
    </source>
</evidence>
<evidence type="ECO:0000313" key="8">
    <source>
        <dbReference type="EMBL" id="OLP78667.1"/>
    </source>
</evidence>
<dbReference type="InterPro" id="IPR023171">
    <property type="entry name" value="Na/H_antiporter_dom_sf"/>
</dbReference>
<feature type="region of interest" description="Disordered" evidence="6">
    <location>
        <begin position="604"/>
        <end position="629"/>
    </location>
</feature>
<dbReference type="AlphaFoldDB" id="A0A1Q9C716"/>
<dbReference type="GO" id="GO:0015385">
    <property type="term" value="F:sodium:proton antiporter activity"/>
    <property type="evidence" value="ECO:0007669"/>
    <property type="project" value="TreeGrafter"/>
</dbReference>
<evidence type="ECO:0000256" key="2">
    <source>
        <dbReference type="ARBA" id="ARBA00022475"/>
    </source>
</evidence>
<dbReference type="GO" id="GO:0005886">
    <property type="term" value="C:plasma membrane"/>
    <property type="evidence" value="ECO:0007669"/>
    <property type="project" value="UniProtKB-SubCell"/>
</dbReference>
<evidence type="ECO:0000256" key="7">
    <source>
        <dbReference type="SAM" id="Phobius"/>
    </source>
</evidence>
<feature type="transmembrane region" description="Helical" evidence="7">
    <location>
        <begin position="549"/>
        <end position="572"/>
    </location>
</feature>
<name>A0A1Q9C716_SYMMI</name>
<keyword evidence="4 7" id="KW-1133">Transmembrane helix</keyword>
<comment type="caution">
    <text evidence="8">The sequence shown here is derived from an EMBL/GenBank/DDBJ whole genome shotgun (WGS) entry which is preliminary data.</text>
</comment>
<comment type="subcellular location">
    <subcellularLocation>
        <location evidence="1">Cell inner membrane</location>
        <topology evidence="1">Multi-pass membrane protein</topology>
    </subcellularLocation>
</comment>
<dbReference type="Proteomes" id="UP000186817">
    <property type="component" value="Unassembled WGS sequence"/>
</dbReference>